<dbReference type="Proteomes" id="UP000821865">
    <property type="component" value="Chromosome 1"/>
</dbReference>
<proteinExistence type="predicted"/>
<keyword evidence="2" id="KW-1185">Reference proteome</keyword>
<protein>
    <submittedName>
        <fullName evidence="1">Uncharacterized protein</fullName>
    </submittedName>
</protein>
<evidence type="ECO:0000313" key="1">
    <source>
        <dbReference type="EMBL" id="KAH7979198.1"/>
    </source>
</evidence>
<name>A0ACB8DY42_DERSI</name>
<accession>A0ACB8DY42</accession>
<evidence type="ECO:0000313" key="2">
    <source>
        <dbReference type="Proteomes" id="UP000821865"/>
    </source>
</evidence>
<sequence length="270" mass="28522">MHSGPTSTSELALTMSGKILCSTVAKLVVMLCINPSQVSLGGGCGVASSAESFLAALPSSPKVEASVPSPNGGTFSSASVTLTQQLATAKTTQTTKTPAVALLTVTPARRRRGRWGCGDRRFMPAQPLGERADLREERSRLEDARRGVSFNFRGGPPASGDRVAVGGEGGRKPVYEEGFFRARSTAAAKTGITEDARALPFCRADARRCRRPLPTCSQWRDACRSAKSGHRAARAIIVGHLDAASAAAYILWPRQATALIVSGRNGVQRK</sequence>
<gene>
    <name evidence="1" type="ORF">HPB49_008622</name>
</gene>
<comment type="caution">
    <text evidence="1">The sequence shown here is derived from an EMBL/GenBank/DDBJ whole genome shotgun (WGS) entry which is preliminary data.</text>
</comment>
<organism evidence="1 2">
    <name type="scientific">Dermacentor silvarum</name>
    <name type="common">Tick</name>
    <dbReference type="NCBI Taxonomy" id="543639"/>
    <lineage>
        <taxon>Eukaryota</taxon>
        <taxon>Metazoa</taxon>
        <taxon>Ecdysozoa</taxon>
        <taxon>Arthropoda</taxon>
        <taxon>Chelicerata</taxon>
        <taxon>Arachnida</taxon>
        <taxon>Acari</taxon>
        <taxon>Parasitiformes</taxon>
        <taxon>Ixodida</taxon>
        <taxon>Ixodoidea</taxon>
        <taxon>Ixodidae</taxon>
        <taxon>Rhipicephalinae</taxon>
        <taxon>Dermacentor</taxon>
    </lineage>
</organism>
<dbReference type="EMBL" id="CM023470">
    <property type="protein sequence ID" value="KAH7979198.1"/>
    <property type="molecule type" value="Genomic_DNA"/>
</dbReference>
<reference evidence="1" key="1">
    <citation type="submission" date="2020-05" db="EMBL/GenBank/DDBJ databases">
        <title>Large-scale comparative analyses of tick genomes elucidate their genetic diversity and vector capacities.</title>
        <authorList>
            <person name="Jia N."/>
            <person name="Wang J."/>
            <person name="Shi W."/>
            <person name="Du L."/>
            <person name="Sun Y."/>
            <person name="Zhan W."/>
            <person name="Jiang J."/>
            <person name="Wang Q."/>
            <person name="Zhang B."/>
            <person name="Ji P."/>
            <person name="Sakyi L.B."/>
            <person name="Cui X."/>
            <person name="Yuan T."/>
            <person name="Jiang B."/>
            <person name="Yang W."/>
            <person name="Lam T.T.-Y."/>
            <person name="Chang Q."/>
            <person name="Ding S."/>
            <person name="Wang X."/>
            <person name="Zhu J."/>
            <person name="Ruan X."/>
            <person name="Zhao L."/>
            <person name="Wei J."/>
            <person name="Que T."/>
            <person name="Du C."/>
            <person name="Cheng J."/>
            <person name="Dai P."/>
            <person name="Han X."/>
            <person name="Huang E."/>
            <person name="Gao Y."/>
            <person name="Liu J."/>
            <person name="Shao H."/>
            <person name="Ye R."/>
            <person name="Li L."/>
            <person name="Wei W."/>
            <person name="Wang X."/>
            <person name="Wang C."/>
            <person name="Yang T."/>
            <person name="Huo Q."/>
            <person name="Li W."/>
            <person name="Guo W."/>
            <person name="Chen H."/>
            <person name="Zhou L."/>
            <person name="Ni X."/>
            <person name="Tian J."/>
            <person name="Zhou Y."/>
            <person name="Sheng Y."/>
            <person name="Liu T."/>
            <person name="Pan Y."/>
            <person name="Xia L."/>
            <person name="Li J."/>
            <person name="Zhao F."/>
            <person name="Cao W."/>
        </authorList>
    </citation>
    <scope>NUCLEOTIDE SEQUENCE</scope>
    <source>
        <strain evidence="1">Dsil-2018</strain>
    </source>
</reference>